<proteinExistence type="predicted"/>
<dbReference type="PANTHER" id="PTHR30619:SF1">
    <property type="entry name" value="RECOMBINATION PROTEIN 2"/>
    <property type="match status" value="1"/>
</dbReference>
<evidence type="ECO:0000256" key="2">
    <source>
        <dbReference type="ARBA" id="ARBA00022475"/>
    </source>
</evidence>
<keyword evidence="9" id="KW-1185">Reference proteome</keyword>
<dbReference type="KEGG" id="tas:TASI_0697"/>
<name>G4Q9D1_TAYAM</name>
<evidence type="ECO:0000256" key="1">
    <source>
        <dbReference type="ARBA" id="ARBA00004651"/>
    </source>
</evidence>
<feature type="transmembrane region" description="Helical" evidence="6">
    <location>
        <begin position="249"/>
        <end position="272"/>
    </location>
</feature>
<feature type="transmembrane region" description="Helical" evidence="6">
    <location>
        <begin position="339"/>
        <end position="356"/>
    </location>
</feature>
<dbReference type="Pfam" id="PF03772">
    <property type="entry name" value="Competence"/>
    <property type="match status" value="1"/>
</dbReference>
<evidence type="ECO:0000256" key="5">
    <source>
        <dbReference type="ARBA" id="ARBA00023136"/>
    </source>
</evidence>
<dbReference type="InterPro" id="IPR004797">
    <property type="entry name" value="Competence_ComEC/Rec2"/>
</dbReference>
<dbReference type="eggNOG" id="COG0658">
    <property type="taxonomic scope" value="Bacteria"/>
</dbReference>
<dbReference type="HOGENOM" id="CLU_010363_3_0_4"/>
<keyword evidence="5 6" id="KW-0472">Membrane</keyword>
<feature type="transmembrane region" description="Helical" evidence="6">
    <location>
        <begin position="284"/>
        <end position="306"/>
    </location>
</feature>
<evidence type="ECO:0000313" key="8">
    <source>
        <dbReference type="EMBL" id="AEP36468.1"/>
    </source>
</evidence>
<dbReference type="CDD" id="cd07731">
    <property type="entry name" value="ComA-like_MBL-fold"/>
    <property type="match status" value="1"/>
</dbReference>
<evidence type="ECO:0000256" key="4">
    <source>
        <dbReference type="ARBA" id="ARBA00022989"/>
    </source>
</evidence>
<dbReference type="InterPro" id="IPR001279">
    <property type="entry name" value="Metallo-B-lactamas"/>
</dbReference>
<dbReference type="SMART" id="SM00849">
    <property type="entry name" value="Lactamase_B"/>
    <property type="match status" value="1"/>
</dbReference>
<dbReference type="STRING" id="1008459.TASI_0697"/>
<dbReference type="PANTHER" id="PTHR30619">
    <property type="entry name" value="DNA INTERNALIZATION/COMPETENCE PROTEIN COMEC/REC2"/>
    <property type="match status" value="1"/>
</dbReference>
<dbReference type="OrthoDB" id="9761531at2"/>
<dbReference type="InterPro" id="IPR025405">
    <property type="entry name" value="DUF4131"/>
</dbReference>
<feature type="transmembrane region" description="Helical" evidence="6">
    <location>
        <begin position="495"/>
        <end position="513"/>
    </location>
</feature>
<dbReference type="GO" id="GO:0030420">
    <property type="term" value="P:establishment of competence for transformation"/>
    <property type="evidence" value="ECO:0007669"/>
    <property type="project" value="InterPro"/>
</dbReference>
<evidence type="ECO:0000259" key="7">
    <source>
        <dbReference type="SMART" id="SM00849"/>
    </source>
</evidence>
<dbReference type="NCBIfam" id="TIGR00361">
    <property type="entry name" value="ComEC_Rec2"/>
    <property type="match status" value="1"/>
</dbReference>
<dbReference type="Gene3D" id="3.60.15.10">
    <property type="entry name" value="Ribonuclease Z/Hydroxyacylglutathione hydrolase-like"/>
    <property type="match status" value="1"/>
</dbReference>
<reference key="1">
    <citation type="submission" date="2011-09" db="EMBL/GenBank/DDBJ databases">
        <title>Genomic characterization of the Taylorella genus.</title>
        <authorList>
            <person name="Hebert L."/>
            <person name="Moumen B."/>
            <person name="Pons N."/>
            <person name="Duquesne F."/>
            <person name="Breuil M.-F."/>
            <person name="Goux D."/>
            <person name="Batto J.-M."/>
            <person name="Renault P."/>
            <person name="Laugier C."/>
            <person name="Petry S."/>
        </authorList>
    </citation>
    <scope>NUCLEOTIDE SEQUENCE</scope>
    <source>
        <strain>MCE3</strain>
    </source>
</reference>
<dbReference type="GO" id="GO:0005886">
    <property type="term" value="C:plasma membrane"/>
    <property type="evidence" value="ECO:0007669"/>
    <property type="project" value="UniProtKB-SubCell"/>
</dbReference>
<keyword evidence="3 6" id="KW-0812">Transmembrane</keyword>
<evidence type="ECO:0000256" key="6">
    <source>
        <dbReference type="SAM" id="Phobius"/>
    </source>
</evidence>
<dbReference type="InterPro" id="IPR036866">
    <property type="entry name" value="RibonucZ/Hydroxyglut_hydro"/>
</dbReference>
<dbReference type="Pfam" id="PF00753">
    <property type="entry name" value="Lactamase_B"/>
    <property type="match status" value="1"/>
</dbReference>
<dbReference type="eggNOG" id="COG2333">
    <property type="taxonomic scope" value="Bacteria"/>
</dbReference>
<dbReference type="EMBL" id="CP003059">
    <property type="protein sequence ID" value="AEP36468.1"/>
    <property type="molecule type" value="Genomic_DNA"/>
</dbReference>
<sequence length="810" mass="92082">MPSTTTLCSLATIFAFAIVQQLGALPPSKWYFVLALIPIIWPLKGRYRIIYLCFYLGAVYSSYLAYERLNIRLPTFFENKTIVTKILVTSIASETESTIQFDAKILHDGYSQIPSKIRVFWNITRGFNLYKYGPKVEPLPDVVPGQVWAVNLKIKSPSGLMNPGGFDSEANMFRKGYRLIGAIKGHPRLESEHNFDFPIRVEYIRHKVRERLKAYLENKKYGGIILALVMGDQSSIPQEYWELFNKTGITHLVSISGSHITMLSTMATLLVLILSRRLFRKGKLVLDSFNAHTLSLFIGLIVAFAYCQLAGWGVPAQRTFLMLLMIFLMKLLKLKASFLQNYLLVAIFILILDPWAILNVGFYLSFAAVAILQYILHFYKTLEASDVSRWKKIRIMVLEWAKLQFGISFAISPFLILFFNQISIVSPLVNAYAIFLIGSIITPACLLLAMLVFINPYVFINQYLADTIHFLLFKTMQLTEYIARMSWASIDIPHTSTLFFALSLIGVAIVIVFKHRFIKLLGFLIIVPSMYGTRALPQYGNWELIAFDVGQGGGVLIKTKNKRLLFDTGVRTSPKNDGFSSVLASSFRYLGVDKLDYLVVSHADIDHTGGMAELIQNIYVDKVYASFKVDEFIDFEEEASGKHYRSKNSLLLYDTCKAGTSFSADGVKFTFLHPKNKRVWPVKSKNDESCVLLIEGMRHKVLLTGDILCEQEAGLLPQVKDIDLVLAAHHGSKSSSQQMFVNSTKPKIVIAQAGYMNRYGHPHEAVRQRWTQAGSEFLVTSELGAIYVRSDMYGLKWESYRKEKRKYWHR</sequence>
<dbReference type="NCBIfam" id="TIGR00360">
    <property type="entry name" value="ComEC_N-term"/>
    <property type="match status" value="1"/>
</dbReference>
<feature type="transmembrane region" description="Helical" evidence="6">
    <location>
        <begin position="48"/>
        <end position="66"/>
    </location>
</feature>
<gene>
    <name evidence="8" type="ordered locus">TASI_0697</name>
</gene>
<feature type="transmembrane region" description="Helical" evidence="6">
    <location>
        <begin position="431"/>
        <end position="454"/>
    </location>
</feature>
<dbReference type="Pfam" id="PF13567">
    <property type="entry name" value="DUF4131"/>
    <property type="match status" value="1"/>
</dbReference>
<reference evidence="8 9" key="2">
    <citation type="journal article" date="2012" name="PLoS ONE">
        <title>Genomic characterization of the taylorella genus.</title>
        <authorList>
            <person name="Hebert L."/>
            <person name="Moumen B."/>
            <person name="Pons N."/>
            <person name="Duquesne F."/>
            <person name="Breuil M.F."/>
            <person name="Goux D."/>
            <person name="Batto J.M."/>
            <person name="Laugier C."/>
            <person name="Renault P."/>
            <person name="Petry S."/>
        </authorList>
    </citation>
    <scope>NUCLEOTIDE SEQUENCE [LARGE SCALE GENOMIC DNA]</scope>
    <source>
        <strain evidence="8 9">MCE3</strain>
    </source>
</reference>
<dbReference type="InterPro" id="IPR052159">
    <property type="entry name" value="Competence_DNA_uptake"/>
</dbReference>
<dbReference type="InterPro" id="IPR004477">
    <property type="entry name" value="ComEC_N"/>
</dbReference>
<keyword evidence="2" id="KW-1003">Cell membrane</keyword>
<keyword evidence="4 6" id="KW-1133">Transmembrane helix</keyword>
<dbReference type="RefSeq" id="WP_014111365.1">
    <property type="nucleotide sequence ID" value="NC_016043.1"/>
</dbReference>
<dbReference type="InterPro" id="IPR035681">
    <property type="entry name" value="ComA-like_MBL"/>
</dbReference>
<dbReference type="Proteomes" id="UP000009284">
    <property type="component" value="Chromosome"/>
</dbReference>
<comment type="subcellular location">
    <subcellularLocation>
        <location evidence="1">Cell membrane</location>
        <topology evidence="1">Multi-pass membrane protein</topology>
    </subcellularLocation>
</comment>
<evidence type="ECO:0000256" key="3">
    <source>
        <dbReference type="ARBA" id="ARBA00022692"/>
    </source>
</evidence>
<dbReference type="AlphaFoldDB" id="G4Q9D1"/>
<feature type="transmembrane region" description="Helical" evidence="6">
    <location>
        <begin position="400"/>
        <end position="419"/>
    </location>
</feature>
<evidence type="ECO:0000313" key="9">
    <source>
        <dbReference type="Proteomes" id="UP000009284"/>
    </source>
</evidence>
<dbReference type="SUPFAM" id="SSF56281">
    <property type="entry name" value="Metallo-hydrolase/oxidoreductase"/>
    <property type="match status" value="1"/>
</dbReference>
<feature type="domain" description="Metallo-beta-lactamase" evidence="7">
    <location>
        <begin position="551"/>
        <end position="755"/>
    </location>
</feature>
<accession>G4Q9D1</accession>
<feature type="transmembrane region" description="Helical" evidence="6">
    <location>
        <begin position="362"/>
        <end position="379"/>
    </location>
</feature>
<protein>
    <submittedName>
        <fullName evidence="8">Putative DNA internalization-related competence protein</fullName>
    </submittedName>
</protein>
<organism evidence="8 9">
    <name type="scientific">Taylorella asinigenitalis (strain MCE3)</name>
    <dbReference type="NCBI Taxonomy" id="1008459"/>
    <lineage>
        <taxon>Bacteria</taxon>
        <taxon>Pseudomonadati</taxon>
        <taxon>Pseudomonadota</taxon>
        <taxon>Betaproteobacteria</taxon>
        <taxon>Burkholderiales</taxon>
        <taxon>Alcaligenaceae</taxon>
        <taxon>Taylorella</taxon>
    </lineage>
</organism>